<evidence type="ECO:0000256" key="1">
    <source>
        <dbReference type="SAM" id="MobiDB-lite"/>
    </source>
</evidence>
<accession>A0A430FJQ2</accession>
<dbReference type="RefSeq" id="WP_125968951.1">
    <property type="nucleotide sequence ID" value="NZ_QXGK01000020.1"/>
</dbReference>
<reference evidence="2 3" key="1">
    <citation type="submission" date="2018-09" db="EMBL/GenBank/DDBJ databases">
        <title>Characterization of the phylogenetic diversity of five novel species belonging to the genus Bifidobacterium.</title>
        <authorList>
            <person name="Lugli G.A."/>
            <person name="Duranti S."/>
            <person name="Milani C."/>
        </authorList>
    </citation>
    <scope>NUCLEOTIDE SEQUENCE [LARGE SCALE GENOMIC DNA]</scope>
    <source>
        <strain evidence="2 3">2033B</strain>
    </source>
</reference>
<comment type="caution">
    <text evidence="2">The sequence shown here is derived from an EMBL/GenBank/DDBJ whole genome shotgun (WGS) entry which is preliminary data.</text>
</comment>
<feature type="region of interest" description="Disordered" evidence="1">
    <location>
        <begin position="83"/>
        <end position="134"/>
    </location>
</feature>
<evidence type="ECO:0000313" key="3">
    <source>
        <dbReference type="Proteomes" id="UP000287470"/>
    </source>
</evidence>
<proteinExistence type="predicted"/>
<dbReference type="OrthoDB" id="3232551at2"/>
<dbReference type="AlphaFoldDB" id="A0A430FJQ2"/>
<feature type="compositionally biased region" description="Basic and acidic residues" evidence="1">
    <location>
        <begin position="111"/>
        <end position="120"/>
    </location>
</feature>
<organism evidence="2 3">
    <name type="scientific">Bifidobacterium samirii</name>
    <dbReference type="NCBI Taxonomy" id="2306974"/>
    <lineage>
        <taxon>Bacteria</taxon>
        <taxon>Bacillati</taxon>
        <taxon>Actinomycetota</taxon>
        <taxon>Actinomycetes</taxon>
        <taxon>Bifidobacteriales</taxon>
        <taxon>Bifidobacteriaceae</taxon>
        <taxon>Bifidobacterium</taxon>
    </lineage>
</organism>
<dbReference type="Proteomes" id="UP000287470">
    <property type="component" value="Unassembled WGS sequence"/>
</dbReference>
<gene>
    <name evidence="2" type="ORF">D2E24_1701</name>
</gene>
<name>A0A430FJQ2_9BIFI</name>
<protein>
    <submittedName>
        <fullName evidence="2">Uncharacterized protein</fullName>
    </submittedName>
</protein>
<feature type="compositionally biased region" description="Polar residues" evidence="1">
    <location>
        <begin position="84"/>
        <end position="93"/>
    </location>
</feature>
<evidence type="ECO:0000313" key="2">
    <source>
        <dbReference type="EMBL" id="RSX53030.1"/>
    </source>
</evidence>
<dbReference type="EMBL" id="QXGK01000020">
    <property type="protein sequence ID" value="RSX53030.1"/>
    <property type="molecule type" value="Genomic_DNA"/>
</dbReference>
<sequence>MVPAVGRRPKILILLHLWAEHRPALQYDWHRAWGGPLDPGRTPAYTAWPMLKEILKDHSSHAWAALARYSYVPDTAELLVHAANQGQSGSRTTPAWLRPGPFDRPGSGPARPHDKALQDKLRRRLGIDTGPKED</sequence>
<keyword evidence="3" id="KW-1185">Reference proteome</keyword>